<dbReference type="EMBL" id="PPCN01000011">
    <property type="protein sequence ID" value="POF28914.1"/>
    <property type="molecule type" value="Genomic_DNA"/>
</dbReference>
<evidence type="ECO:0000313" key="3">
    <source>
        <dbReference type="Proteomes" id="UP000236959"/>
    </source>
</evidence>
<protein>
    <recommendedName>
        <fullName evidence="4">Protein NO VEIN C-terminal domain-containing protein</fullName>
    </recommendedName>
</protein>
<evidence type="ECO:0008006" key="4">
    <source>
        <dbReference type="Google" id="ProtNLM"/>
    </source>
</evidence>
<evidence type="ECO:0000313" key="2">
    <source>
        <dbReference type="EMBL" id="POF28914.1"/>
    </source>
</evidence>
<name>A0A2S3UMJ6_9HYPH</name>
<comment type="caution">
    <text evidence="2">The sequence shown here is derived from an EMBL/GenBank/DDBJ whole genome shotgun (WGS) entry which is preliminary data.</text>
</comment>
<accession>A0A2S3UMJ6</accession>
<feature type="compositionally biased region" description="Polar residues" evidence="1">
    <location>
        <begin position="1338"/>
        <end position="1347"/>
    </location>
</feature>
<dbReference type="InterPro" id="IPR036890">
    <property type="entry name" value="HATPase_C_sf"/>
</dbReference>
<gene>
    <name evidence="2" type="ORF">CLV41_111166</name>
</gene>
<dbReference type="NCBIfam" id="NF047352">
    <property type="entry name" value="P_loop_sacsin"/>
    <property type="match status" value="1"/>
</dbReference>
<evidence type="ECO:0000256" key="1">
    <source>
        <dbReference type="SAM" id="MobiDB-lite"/>
    </source>
</evidence>
<organism evidence="2 3">
    <name type="scientific">Roseibium marinum</name>
    <dbReference type="NCBI Taxonomy" id="281252"/>
    <lineage>
        <taxon>Bacteria</taxon>
        <taxon>Pseudomonadati</taxon>
        <taxon>Pseudomonadota</taxon>
        <taxon>Alphaproteobacteria</taxon>
        <taxon>Hyphomicrobiales</taxon>
        <taxon>Stappiaceae</taxon>
        <taxon>Roseibium</taxon>
    </lineage>
</organism>
<dbReference type="SUPFAM" id="SSF55874">
    <property type="entry name" value="ATPase domain of HSP90 chaperone/DNA topoisomerase II/histidine kinase"/>
    <property type="match status" value="1"/>
</dbReference>
<proteinExistence type="predicted"/>
<dbReference type="Proteomes" id="UP000236959">
    <property type="component" value="Unassembled WGS sequence"/>
</dbReference>
<feature type="region of interest" description="Disordered" evidence="1">
    <location>
        <begin position="1321"/>
        <end position="1357"/>
    </location>
</feature>
<sequence>MTTQIKHGRCALSQTPSENEPNLYEHGKAAVRLLWKNWKDRPQVNDPQDPEFARGALEEIIRLLVNSDDVYKEIREYSEAAAEQLTKADRTILEVIQNADDLEASTLKMSVRRKGKGELLAVHDGRPVVVTDVIAMTLAFLSMKRDDARSKGRFGIGLKTLNQIGAKLSVHCPPYHFAIEKGVLHAIEPARAIKGLYQPSGQQTLLAIDLDAEYGPDDVVGWIRRLDASHLVFLDHLRSLSLIDRRKGSAEWEAELVQSEQPPVEIEMKPGTRITANCTLFSEPSKKGRIWTRYSLEYPVPLKYKRAHKATAKETTISVAISESAEPGILAAGLPLDFANTLPISLNAQFDPDLSRRGVRELRWNEWLFGRLAALASGVAMHRFQSDARTGWQAVPLLDENVGDEDWTQTQIVELIETVQDRIRSKLQLAIDGDTVRLSDLSYLSNSVEVLLTLEDQKKLQPEFSPLPNSHCDKIGRWRQVLDELKQGHRFTTLDALRLLELDDVELGQRPEGWFLALADAALQAGYDHALSNAKSVLAADGSRYCPNGEILLVRKVVDGSIAERLGLEVQLAAGYFSPTVSKLVQSWLEKHCVTDTFQGGVRILDALSRRSAEEPLYLDDKALLTLRDALQDTDDVRRLSLAATVGKVICVNGYEFRKGKKVNRKVQPALAYLPTSIAKDTLGWAAAAKSTEELFWIDNRYAALLRKGTKGELSAKKFFSLLGAKAGPILVRASDGPHIEIGTERPATQVDALRKISRPNRPTHLRNDYVSPDLDRVVANIAKQRIDPNRRARAQALIVTLDREWEHNLSEHAEAGAEYFYYTWRHVGHVPATWLARAASERWLSSKSKRKVAPRETAIETATTRLTRGNKPSQFVHELKESDSASPLVAALEIKGTPPASELIAELEALRREHTSKVHPGDVYPLYAALASLVSGERAQTVGDIAAADIRSSFENAGLLLTNQGWTSPSKVYRGRPIFGKLRIFVQEPRALLPLWQMLQIFQPSVEDCIGVLQELGDRNATPDAEEKSIIVDVLRRLAESDGGARKRDSRKLLSLPLWTSQGWQTARPIYAVTDETLEQSLGKKLPLWAPHCALQSLGSLPEMLGVDILTDADFSLSTTTKFEPADEFTELCFRGAVSRLRATLAKKSQELWNAFDWKGLESAQLFRADDLSTTAKIASRRVTVSREVHVEGKQQVYFANPDEIGAPEAGRAILVPFVDGDLPEMVDFAWSYAWHQAEDGSQLDDELNLASEDAKDDDPLEKFEAGGKKATGNRLFAGGALGHNKKGGNKNLPPAPKPRRLKDFDGAVIAEVTVVQSDKEPKGIKPKKRPLLVNPKTRNPAQETKASPAGVREWTEKERERRGFELLAAALKQIDNIDLDDYSALKGIGADSMDNLSRYFELKVFSGEATDEVRFEHSEFQRAVKAKGDYFLAVVSGLEEGRTTEIMIFADPIRTLDWKRIPQIRLGGIRSGGKSALRIRIDTPEN</sequence>
<feature type="region of interest" description="Disordered" evidence="1">
    <location>
        <begin position="1254"/>
        <end position="1302"/>
    </location>
</feature>
<feature type="region of interest" description="Disordered" evidence="1">
    <location>
        <begin position="1"/>
        <end position="21"/>
    </location>
</feature>
<keyword evidence="3" id="KW-1185">Reference proteome</keyword>
<reference evidence="2 3" key="1">
    <citation type="submission" date="2018-01" db="EMBL/GenBank/DDBJ databases">
        <title>Genomic Encyclopedia of Archaeal and Bacterial Type Strains, Phase II (KMG-II): from individual species to whole genera.</title>
        <authorList>
            <person name="Goeker M."/>
        </authorList>
    </citation>
    <scope>NUCLEOTIDE SEQUENCE [LARGE SCALE GENOMIC DNA]</scope>
    <source>
        <strain evidence="2 3">DSM 17023</strain>
    </source>
</reference>